<dbReference type="GO" id="GO:0005737">
    <property type="term" value="C:cytoplasm"/>
    <property type="evidence" value="ECO:0007669"/>
    <property type="project" value="TreeGrafter"/>
</dbReference>
<organism evidence="3 4">
    <name type="scientific">Allomyces macrogynus (strain ATCC 38327)</name>
    <name type="common">Allomyces javanicus var. macrogynus</name>
    <dbReference type="NCBI Taxonomy" id="578462"/>
    <lineage>
        <taxon>Eukaryota</taxon>
        <taxon>Fungi</taxon>
        <taxon>Fungi incertae sedis</taxon>
        <taxon>Blastocladiomycota</taxon>
        <taxon>Blastocladiomycetes</taxon>
        <taxon>Blastocladiales</taxon>
        <taxon>Blastocladiaceae</taxon>
        <taxon>Allomyces</taxon>
    </lineage>
</organism>
<name>A0A0L0S2G8_ALLM3</name>
<dbReference type="Pfam" id="PF10354">
    <property type="entry name" value="BMT5-like"/>
    <property type="match status" value="1"/>
</dbReference>
<dbReference type="PANTHER" id="PTHR11538:SF26">
    <property type="entry name" value="FERREDOXIN-FOLD ANTICODON-BINDING DOMAIN-CONTAINING PROTEIN 1"/>
    <property type="match status" value="1"/>
</dbReference>
<dbReference type="EMBL" id="GG745330">
    <property type="protein sequence ID" value="KNE56591.1"/>
    <property type="molecule type" value="Genomic_DNA"/>
</dbReference>
<reference evidence="3 4" key="1">
    <citation type="submission" date="2009-11" db="EMBL/GenBank/DDBJ databases">
        <title>Annotation of Allomyces macrogynus ATCC 38327.</title>
        <authorList>
            <consortium name="The Broad Institute Genome Sequencing Platform"/>
            <person name="Russ C."/>
            <person name="Cuomo C."/>
            <person name="Burger G."/>
            <person name="Gray M.W."/>
            <person name="Holland P.W.H."/>
            <person name="King N."/>
            <person name="Lang F.B.F."/>
            <person name="Roger A.J."/>
            <person name="Ruiz-Trillo I."/>
            <person name="Young S.K."/>
            <person name="Zeng Q."/>
            <person name="Gargeya S."/>
            <person name="Fitzgerald M."/>
            <person name="Haas B."/>
            <person name="Abouelleil A."/>
            <person name="Alvarado L."/>
            <person name="Arachchi H.M."/>
            <person name="Berlin A."/>
            <person name="Chapman S.B."/>
            <person name="Gearin G."/>
            <person name="Goldberg J."/>
            <person name="Griggs A."/>
            <person name="Gujja S."/>
            <person name="Hansen M."/>
            <person name="Heiman D."/>
            <person name="Howarth C."/>
            <person name="Larimer J."/>
            <person name="Lui A."/>
            <person name="MacDonald P.J.P."/>
            <person name="McCowen C."/>
            <person name="Montmayeur A."/>
            <person name="Murphy C."/>
            <person name="Neiman D."/>
            <person name="Pearson M."/>
            <person name="Priest M."/>
            <person name="Roberts A."/>
            <person name="Saif S."/>
            <person name="Shea T."/>
            <person name="Sisk P."/>
            <person name="Stolte C."/>
            <person name="Sykes S."/>
            <person name="Wortman J."/>
            <person name="Nusbaum C."/>
            <person name="Birren B."/>
        </authorList>
    </citation>
    <scope>NUCLEOTIDE SEQUENCE [LARGE SCALE GENOMIC DNA]</scope>
    <source>
        <strain evidence="3 4">ATCC 38327</strain>
    </source>
</reference>
<dbReference type="STRING" id="578462.A0A0L0S2G8"/>
<gene>
    <name evidence="3" type="ORF">AMAG_02385</name>
</gene>
<evidence type="ECO:0000313" key="4">
    <source>
        <dbReference type="Proteomes" id="UP000054350"/>
    </source>
</evidence>
<feature type="region of interest" description="Disordered" evidence="1">
    <location>
        <begin position="270"/>
        <end position="303"/>
    </location>
</feature>
<reference evidence="4" key="2">
    <citation type="submission" date="2009-11" db="EMBL/GenBank/DDBJ databases">
        <title>The Genome Sequence of Allomyces macrogynus strain ATCC 38327.</title>
        <authorList>
            <consortium name="The Broad Institute Genome Sequencing Platform"/>
            <person name="Russ C."/>
            <person name="Cuomo C."/>
            <person name="Shea T."/>
            <person name="Young S.K."/>
            <person name="Zeng Q."/>
            <person name="Koehrsen M."/>
            <person name="Haas B."/>
            <person name="Borodovsky M."/>
            <person name="Guigo R."/>
            <person name="Alvarado L."/>
            <person name="Berlin A."/>
            <person name="Borenstein D."/>
            <person name="Chen Z."/>
            <person name="Engels R."/>
            <person name="Freedman E."/>
            <person name="Gellesch M."/>
            <person name="Goldberg J."/>
            <person name="Griggs A."/>
            <person name="Gujja S."/>
            <person name="Heiman D."/>
            <person name="Hepburn T."/>
            <person name="Howarth C."/>
            <person name="Jen D."/>
            <person name="Larson L."/>
            <person name="Lewis B."/>
            <person name="Mehta T."/>
            <person name="Park D."/>
            <person name="Pearson M."/>
            <person name="Roberts A."/>
            <person name="Saif S."/>
            <person name="Shenoy N."/>
            <person name="Sisk P."/>
            <person name="Stolte C."/>
            <person name="Sykes S."/>
            <person name="Walk T."/>
            <person name="White J."/>
            <person name="Yandava C."/>
            <person name="Burger G."/>
            <person name="Gray M.W."/>
            <person name="Holland P.W.H."/>
            <person name="King N."/>
            <person name="Lang F.B.F."/>
            <person name="Roger A.J."/>
            <person name="Ruiz-Trillo I."/>
            <person name="Lander E."/>
            <person name="Nusbaum C."/>
        </authorList>
    </citation>
    <scope>NUCLEOTIDE SEQUENCE [LARGE SCALE GENOMIC DNA]</scope>
    <source>
        <strain evidence="4">ATCC 38327</strain>
    </source>
</reference>
<dbReference type="OrthoDB" id="273345at2759"/>
<protein>
    <recommendedName>
        <fullName evidence="2">25S rRNA (uridine-N(3))-methyltransferase BMT5-like domain-containing protein</fullName>
    </recommendedName>
</protein>
<proteinExistence type="predicted"/>
<dbReference type="VEuPathDB" id="FungiDB:AMAG_02385"/>
<keyword evidence="4" id="KW-1185">Reference proteome</keyword>
<dbReference type="AlphaFoldDB" id="A0A0L0S2G8"/>
<evidence type="ECO:0000259" key="2">
    <source>
        <dbReference type="Pfam" id="PF10354"/>
    </source>
</evidence>
<evidence type="ECO:0000256" key="1">
    <source>
        <dbReference type="SAM" id="MobiDB-lite"/>
    </source>
</evidence>
<evidence type="ECO:0000313" key="3">
    <source>
        <dbReference type="EMBL" id="KNE56591.1"/>
    </source>
</evidence>
<accession>A0A0L0S2G8</accession>
<dbReference type="GO" id="GO:0070042">
    <property type="term" value="F:rRNA (uridine-N3-)-methyltransferase activity"/>
    <property type="evidence" value="ECO:0007669"/>
    <property type="project" value="InterPro"/>
</dbReference>
<feature type="domain" description="25S rRNA (uridine-N(3))-methyltransferase BMT5-like" evidence="2">
    <location>
        <begin position="68"/>
        <end position="233"/>
    </location>
</feature>
<feature type="region of interest" description="Disordered" evidence="1">
    <location>
        <begin position="1"/>
        <end position="49"/>
    </location>
</feature>
<sequence>MPPRKPKLKAQLGKLRARHGTKPAAPTAKAPEGEKGPSQAATKGADAATTEKKPKRIFIPFTTEDTILLVGEGNFSFSLGLASVLGTGENIVATAYDSEEVVKQKYPDAEGIIHDLVESFNATVMYDVDATALDKAALLKGRTFSKIVFNFPHVGLGIKDQDRNIRANQALILKFLQSSMALSTLKTEIVLTTKTGGPYDLWDVKRLAKSAGLVSKMSFPFHPDPYPGCEHRRTLGHEDGVSADANAEIKNAKTFVLTTASDELMEKITGIKASKRKNRGSGVATTAAPASKKTRKSEEKDDD</sequence>
<dbReference type="InterPro" id="IPR019446">
    <property type="entry name" value="BMT5-like"/>
</dbReference>
<dbReference type="Proteomes" id="UP000054350">
    <property type="component" value="Unassembled WGS sequence"/>
</dbReference>
<dbReference type="eggNOG" id="KOG4174">
    <property type="taxonomic scope" value="Eukaryota"/>
</dbReference>
<dbReference type="GO" id="GO:0070475">
    <property type="term" value="P:rRNA base methylation"/>
    <property type="evidence" value="ECO:0007669"/>
    <property type="project" value="InterPro"/>
</dbReference>
<dbReference type="OMA" id="YPGYKHA"/>
<dbReference type="PANTHER" id="PTHR11538">
    <property type="entry name" value="PHENYLALANYL-TRNA SYNTHETASE"/>
    <property type="match status" value="1"/>
</dbReference>